<keyword evidence="2" id="KW-1185">Reference proteome</keyword>
<proteinExistence type="predicted"/>
<sequence length="103" mass="11143">MSADVINLRSLIGPPLTHKHTHIHSDVHLTPGFISRRSLPGDLLLKILSFNFAFGTFKSRRSGDGASADPDLLRHRLRSLSIGIDGRRSELTSATAEGLGSSL</sequence>
<evidence type="ECO:0000313" key="1">
    <source>
        <dbReference type="EMBL" id="GBP52805.1"/>
    </source>
</evidence>
<organism evidence="1 2">
    <name type="scientific">Eumeta variegata</name>
    <name type="common">Bagworm moth</name>
    <name type="synonym">Eumeta japonica</name>
    <dbReference type="NCBI Taxonomy" id="151549"/>
    <lineage>
        <taxon>Eukaryota</taxon>
        <taxon>Metazoa</taxon>
        <taxon>Ecdysozoa</taxon>
        <taxon>Arthropoda</taxon>
        <taxon>Hexapoda</taxon>
        <taxon>Insecta</taxon>
        <taxon>Pterygota</taxon>
        <taxon>Neoptera</taxon>
        <taxon>Endopterygota</taxon>
        <taxon>Lepidoptera</taxon>
        <taxon>Glossata</taxon>
        <taxon>Ditrysia</taxon>
        <taxon>Tineoidea</taxon>
        <taxon>Psychidae</taxon>
        <taxon>Oiketicinae</taxon>
        <taxon>Eumeta</taxon>
    </lineage>
</organism>
<evidence type="ECO:0000313" key="2">
    <source>
        <dbReference type="Proteomes" id="UP000299102"/>
    </source>
</evidence>
<reference evidence="1 2" key="1">
    <citation type="journal article" date="2019" name="Commun. Biol.">
        <title>The bagworm genome reveals a unique fibroin gene that provides high tensile strength.</title>
        <authorList>
            <person name="Kono N."/>
            <person name="Nakamura H."/>
            <person name="Ohtoshi R."/>
            <person name="Tomita M."/>
            <person name="Numata K."/>
            <person name="Arakawa K."/>
        </authorList>
    </citation>
    <scope>NUCLEOTIDE SEQUENCE [LARGE SCALE GENOMIC DNA]</scope>
</reference>
<dbReference type="AlphaFoldDB" id="A0A4C1WRP4"/>
<protein>
    <submittedName>
        <fullName evidence="1">Uncharacterized protein</fullName>
    </submittedName>
</protein>
<accession>A0A4C1WRP4</accession>
<gene>
    <name evidence="1" type="ORF">EVAR_39343_1</name>
</gene>
<dbReference type="EMBL" id="BGZK01000610">
    <property type="protein sequence ID" value="GBP52805.1"/>
    <property type="molecule type" value="Genomic_DNA"/>
</dbReference>
<dbReference type="Proteomes" id="UP000299102">
    <property type="component" value="Unassembled WGS sequence"/>
</dbReference>
<name>A0A4C1WRP4_EUMVA</name>
<comment type="caution">
    <text evidence="1">The sequence shown here is derived from an EMBL/GenBank/DDBJ whole genome shotgun (WGS) entry which is preliminary data.</text>
</comment>